<evidence type="ECO:0000313" key="3">
    <source>
        <dbReference type="Proteomes" id="UP000020529"/>
    </source>
</evidence>
<dbReference type="RefSeq" id="WP_002562412.1">
    <property type="nucleotide sequence ID" value="NZ_JGCY01000371.1"/>
</dbReference>
<dbReference type="Proteomes" id="UP000020529">
    <property type="component" value="Unassembled WGS sequence"/>
</dbReference>
<sequence>MKRPLSKSQIVCIILLWVALCYIVLVYAERIDGPTILMLIISAALVFIPVYKSLKKNK</sequence>
<evidence type="ECO:0000313" key="2">
    <source>
        <dbReference type="EMBL" id="EXY73209.1"/>
    </source>
</evidence>
<keyword evidence="1" id="KW-0472">Membrane</keyword>
<dbReference type="AlphaFoldDB" id="A0A015SLX8"/>
<keyword evidence="1" id="KW-0812">Transmembrane</keyword>
<gene>
    <name evidence="2" type="ORF">M124_3038</name>
</gene>
<dbReference type="GeneID" id="99672911"/>
<feature type="transmembrane region" description="Helical" evidence="1">
    <location>
        <begin position="9"/>
        <end position="28"/>
    </location>
</feature>
<evidence type="ECO:0000256" key="1">
    <source>
        <dbReference type="SAM" id="Phobius"/>
    </source>
</evidence>
<comment type="caution">
    <text evidence="2">The sequence shown here is derived from an EMBL/GenBank/DDBJ whole genome shotgun (WGS) entry which is preliminary data.</text>
</comment>
<dbReference type="EMBL" id="JGCY01000371">
    <property type="protein sequence ID" value="EXY73209.1"/>
    <property type="molecule type" value="Genomic_DNA"/>
</dbReference>
<keyword evidence="1" id="KW-1133">Transmembrane helix</keyword>
<accession>A0A015SLX8</accession>
<dbReference type="PATRIC" id="fig|1339315.3.peg.3711"/>
<feature type="transmembrane region" description="Helical" evidence="1">
    <location>
        <begin position="34"/>
        <end position="51"/>
    </location>
</feature>
<organism evidence="2 3">
    <name type="scientific">Bacteroides fragilis str. 3988T(B)14</name>
    <dbReference type="NCBI Taxonomy" id="1339315"/>
    <lineage>
        <taxon>Bacteria</taxon>
        <taxon>Pseudomonadati</taxon>
        <taxon>Bacteroidota</taxon>
        <taxon>Bacteroidia</taxon>
        <taxon>Bacteroidales</taxon>
        <taxon>Bacteroidaceae</taxon>
        <taxon>Bacteroides</taxon>
    </lineage>
</organism>
<name>A0A015SLX8_BACFG</name>
<proteinExistence type="predicted"/>
<protein>
    <submittedName>
        <fullName evidence="2">Putative membrane protein</fullName>
    </submittedName>
</protein>
<reference evidence="2 3" key="1">
    <citation type="submission" date="2014-02" db="EMBL/GenBank/DDBJ databases">
        <authorList>
            <person name="Sears C."/>
            <person name="Carroll K."/>
            <person name="Sack B.R."/>
            <person name="Qadri F."/>
            <person name="Myers L.L."/>
            <person name="Chung G.-T."/>
            <person name="Escheverria P."/>
            <person name="Fraser C.M."/>
            <person name="Sadzewicz L."/>
            <person name="Shefchek K.A."/>
            <person name="Tallon L."/>
            <person name="Das S.P."/>
            <person name="Daugherty S."/>
            <person name="Mongodin E.F."/>
        </authorList>
    </citation>
    <scope>NUCLEOTIDE SEQUENCE [LARGE SCALE GENOMIC DNA]</scope>
    <source>
        <strain evidence="3">3988T(B)14</strain>
    </source>
</reference>